<organism evidence="2 3">
    <name type="scientific">Photobacterium atrarenae</name>
    <dbReference type="NCBI Taxonomy" id="865757"/>
    <lineage>
        <taxon>Bacteria</taxon>
        <taxon>Pseudomonadati</taxon>
        <taxon>Pseudomonadota</taxon>
        <taxon>Gammaproteobacteria</taxon>
        <taxon>Vibrionales</taxon>
        <taxon>Vibrionaceae</taxon>
        <taxon>Photobacterium</taxon>
    </lineage>
</organism>
<dbReference type="InterPro" id="IPR027417">
    <property type="entry name" value="P-loop_NTPase"/>
</dbReference>
<dbReference type="Gene3D" id="3.40.50.300">
    <property type="entry name" value="P-loop containing nucleotide triphosphate hydrolases"/>
    <property type="match status" value="1"/>
</dbReference>
<dbReference type="SUPFAM" id="SSF52540">
    <property type="entry name" value="P-loop containing nucleoside triphosphate hydrolases"/>
    <property type="match status" value="1"/>
</dbReference>
<reference evidence="2" key="1">
    <citation type="submission" date="2022-07" db="EMBL/GenBank/DDBJ databases">
        <title>Genome sequencing of Photobacterium atrarenae GJH2-4.</title>
        <authorList>
            <person name="Park S.-J."/>
        </authorList>
    </citation>
    <scope>NUCLEOTIDE SEQUENCE</scope>
    <source>
        <strain evidence="2">GJH2-4</strain>
    </source>
</reference>
<evidence type="ECO:0000313" key="2">
    <source>
        <dbReference type="EMBL" id="UTV30514.1"/>
    </source>
</evidence>
<dbReference type="InterPro" id="IPR006073">
    <property type="entry name" value="GTP-bd"/>
</dbReference>
<keyword evidence="3" id="KW-1185">Reference proteome</keyword>
<accession>A0ABY5GMG0</accession>
<sequence>MNLHKINQLVSKHCPEKEEVVTQLEAAMAVDSACPNVVVYGVYNSGKSSLLNSLTNHVTDEFFRTRDVPETRENKHFEYQGIRYIDTPGLDVNIQDTRAAKLGTVQADIILLVHRLSAGSLQQKDLEALASIGRTHARPENIFVVLTEAETADENQAVIAEITQQLQQVISPNITPFLVANPVFCKGMREEKPALVQFSGIPALQAQLQQTANQIAPELAAERAKKVQAMVEELQAAVAEQQTLLQARLAIEEAKEHQHKVVFVERVKAFQQALQTQLNDIESV</sequence>
<gene>
    <name evidence="2" type="ORF">NNL38_18250</name>
</gene>
<dbReference type="PANTHER" id="PTHR42714">
    <property type="entry name" value="TRNA MODIFICATION GTPASE GTPBP3"/>
    <property type="match status" value="1"/>
</dbReference>
<dbReference type="RefSeq" id="WP_255391873.1">
    <property type="nucleotide sequence ID" value="NZ_CP101509.1"/>
</dbReference>
<dbReference type="Proteomes" id="UP001057998">
    <property type="component" value="Chromosome 2"/>
</dbReference>
<protein>
    <submittedName>
        <fullName evidence="2">GTPase domain-containing protein</fullName>
    </submittedName>
</protein>
<evidence type="ECO:0000313" key="3">
    <source>
        <dbReference type="Proteomes" id="UP001057998"/>
    </source>
</evidence>
<dbReference type="Pfam" id="PF01926">
    <property type="entry name" value="MMR_HSR1"/>
    <property type="match status" value="1"/>
</dbReference>
<name>A0ABY5GMG0_9GAMM</name>
<dbReference type="PANTHER" id="PTHR42714:SF2">
    <property type="entry name" value="TRNA MODIFICATION GTPASE GTPBP3, MITOCHONDRIAL"/>
    <property type="match status" value="1"/>
</dbReference>
<evidence type="ECO:0000259" key="1">
    <source>
        <dbReference type="Pfam" id="PF01926"/>
    </source>
</evidence>
<proteinExistence type="predicted"/>
<feature type="domain" description="G" evidence="1">
    <location>
        <begin position="37"/>
        <end position="145"/>
    </location>
</feature>
<dbReference type="EMBL" id="CP101509">
    <property type="protein sequence ID" value="UTV30514.1"/>
    <property type="molecule type" value="Genomic_DNA"/>
</dbReference>